<dbReference type="Proteomes" id="UP000694240">
    <property type="component" value="Chromosome 4"/>
</dbReference>
<evidence type="ECO:0000313" key="2">
    <source>
        <dbReference type="EMBL" id="KAG7615216.1"/>
    </source>
</evidence>
<feature type="coiled-coil region" evidence="1">
    <location>
        <begin position="65"/>
        <end position="92"/>
    </location>
</feature>
<evidence type="ECO:0000313" key="3">
    <source>
        <dbReference type="Proteomes" id="UP000694240"/>
    </source>
</evidence>
<evidence type="ECO:0000256" key="1">
    <source>
        <dbReference type="SAM" id="Coils"/>
    </source>
</evidence>
<dbReference type="Pfam" id="PF11690">
    <property type="entry name" value="DUF3287"/>
    <property type="match status" value="1"/>
</dbReference>
<sequence length="94" mass="10794">MENEGASTVCPLDPGSPLFLSSDGFEPACVLFPHACFHVPSKDKKEAYDFMDKVVDKHHRLCDERQRLGLKRQTLEARIARIERKVRAMESYPF</sequence>
<dbReference type="EMBL" id="JAEFBK010000004">
    <property type="protein sequence ID" value="KAG7615216.1"/>
    <property type="molecule type" value="Genomic_DNA"/>
</dbReference>
<dbReference type="AlphaFoldDB" id="A0A8T2DWL5"/>
<gene>
    <name evidence="2" type="ORF">ISN45_At04g006970</name>
</gene>
<reference evidence="2 3" key="1">
    <citation type="submission" date="2020-12" db="EMBL/GenBank/DDBJ databases">
        <title>Concerted genomic and epigenomic changes stabilize Arabidopsis allopolyploids.</title>
        <authorList>
            <person name="Chen Z."/>
        </authorList>
    </citation>
    <scope>NUCLEOTIDE SEQUENCE [LARGE SCALE GENOMIC DNA]</scope>
    <source>
        <strain evidence="2">Allo738</strain>
        <tissue evidence="2">Leaf</tissue>
    </source>
</reference>
<name>A0A8T2DWL5_9BRAS</name>
<dbReference type="InterPro" id="IPR021704">
    <property type="entry name" value="DUF3287"/>
</dbReference>
<comment type="caution">
    <text evidence="2">The sequence shown here is derived from an EMBL/GenBank/DDBJ whole genome shotgun (WGS) entry which is preliminary data.</text>
</comment>
<keyword evidence="1" id="KW-0175">Coiled coil</keyword>
<proteinExistence type="predicted"/>
<accession>A0A8T2DWL5</accession>
<protein>
    <submittedName>
        <fullName evidence="2">Uncharacterized protein</fullName>
    </submittedName>
</protein>
<organism evidence="2 3">
    <name type="scientific">Arabidopsis thaliana x Arabidopsis arenosa</name>
    <dbReference type="NCBI Taxonomy" id="1240361"/>
    <lineage>
        <taxon>Eukaryota</taxon>
        <taxon>Viridiplantae</taxon>
        <taxon>Streptophyta</taxon>
        <taxon>Embryophyta</taxon>
        <taxon>Tracheophyta</taxon>
        <taxon>Spermatophyta</taxon>
        <taxon>Magnoliopsida</taxon>
        <taxon>eudicotyledons</taxon>
        <taxon>Gunneridae</taxon>
        <taxon>Pentapetalae</taxon>
        <taxon>rosids</taxon>
        <taxon>malvids</taxon>
        <taxon>Brassicales</taxon>
        <taxon>Brassicaceae</taxon>
        <taxon>Camelineae</taxon>
        <taxon>Arabidopsis</taxon>
    </lineage>
</organism>
<keyword evidence="3" id="KW-1185">Reference proteome</keyword>